<dbReference type="AlphaFoldDB" id="A0A2C9L7R6"/>
<dbReference type="GO" id="GO:0005975">
    <property type="term" value="P:carbohydrate metabolic process"/>
    <property type="evidence" value="ECO:0007669"/>
    <property type="project" value="InterPro"/>
</dbReference>
<gene>
    <name evidence="2" type="primary">106055828</name>
</gene>
<dbReference type="SUPFAM" id="SSF51445">
    <property type="entry name" value="(Trans)glycosidases"/>
    <property type="match status" value="1"/>
</dbReference>
<dbReference type="InterPro" id="IPR050314">
    <property type="entry name" value="Glycosyl_Hydrlase_18"/>
</dbReference>
<dbReference type="Proteomes" id="UP000076420">
    <property type="component" value="Unassembled WGS sequence"/>
</dbReference>
<evidence type="ECO:0000313" key="3">
    <source>
        <dbReference type="Proteomes" id="UP000076420"/>
    </source>
</evidence>
<dbReference type="InterPro" id="IPR017853">
    <property type="entry name" value="GH"/>
</dbReference>
<sequence>MIQNGGKVRRLDNQMVPYMVYNNQWVAYEDSQSLIEKAKYIKRNHFAGVMIWALDMDDFNGAFTGQGAYPLTKAVRSIVG</sequence>
<dbReference type="GO" id="GO:0006032">
    <property type="term" value="P:chitin catabolic process"/>
    <property type="evidence" value="ECO:0007669"/>
    <property type="project" value="TreeGrafter"/>
</dbReference>
<dbReference type="PANTHER" id="PTHR11177:SF317">
    <property type="entry name" value="CHITINASE 12-RELATED"/>
    <property type="match status" value="1"/>
</dbReference>
<protein>
    <recommendedName>
        <fullName evidence="1">GH18 domain-containing protein</fullName>
    </recommendedName>
</protein>
<dbReference type="GO" id="GO:0004568">
    <property type="term" value="F:chitinase activity"/>
    <property type="evidence" value="ECO:0007669"/>
    <property type="project" value="TreeGrafter"/>
</dbReference>
<dbReference type="Gene3D" id="3.20.20.80">
    <property type="entry name" value="Glycosidases"/>
    <property type="match status" value="1"/>
</dbReference>
<feature type="domain" description="GH18" evidence="1">
    <location>
        <begin position="1"/>
        <end position="80"/>
    </location>
</feature>
<proteinExistence type="predicted"/>
<dbReference type="InterPro" id="IPR001223">
    <property type="entry name" value="Glyco_hydro18_cat"/>
</dbReference>
<dbReference type="Pfam" id="PF00704">
    <property type="entry name" value="Glyco_hydro_18"/>
    <property type="match status" value="1"/>
</dbReference>
<dbReference type="VEuPathDB" id="VectorBase:BGLB027974"/>
<evidence type="ECO:0000313" key="2">
    <source>
        <dbReference type="EnsemblMetazoa" id="BGLB027974-PA"/>
    </source>
</evidence>
<dbReference type="KEGG" id="bgt:106055828"/>
<organism evidence="2 3">
    <name type="scientific">Biomphalaria glabrata</name>
    <name type="common">Bloodfluke planorb</name>
    <name type="synonym">Freshwater snail</name>
    <dbReference type="NCBI Taxonomy" id="6526"/>
    <lineage>
        <taxon>Eukaryota</taxon>
        <taxon>Metazoa</taxon>
        <taxon>Spiralia</taxon>
        <taxon>Lophotrochozoa</taxon>
        <taxon>Mollusca</taxon>
        <taxon>Gastropoda</taxon>
        <taxon>Heterobranchia</taxon>
        <taxon>Euthyneura</taxon>
        <taxon>Panpulmonata</taxon>
        <taxon>Hygrophila</taxon>
        <taxon>Lymnaeoidea</taxon>
        <taxon>Planorbidae</taxon>
        <taxon>Biomphalaria</taxon>
    </lineage>
</organism>
<reference evidence="2" key="1">
    <citation type="submission" date="2020-05" db="UniProtKB">
        <authorList>
            <consortium name="EnsemblMetazoa"/>
        </authorList>
    </citation>
    <scope>IDENTIFICATION</scope>
    <source>
        <strain evidence="2">BB02</strain>
    </source>
</reference>
<accession>A0A2C9L7R6</accession>
<name>A0A2C9L7R6_BIOGL</name>
<dbReference type="EnsemblMetazoa" id="BGLB027974-RA">
    <property type="protein sequence ID" value="BGLB027974-PA"/>
    <property type="gene ID" value="BGLB027974"/>
</dbReference>
<dbReference type="PROSITE" id="PS51910">
    <property type="entry name" value="GH18_2"/>
    <property type="match status" value="1"/>
</dbReference>
<dbReference type="GO" id="GO:0008061">
    <property type="term" value="F:chitin binding"/>
    <property type="evidence" value="ECO:0007669"/>
    <property type="project" value="TreeGrafter"/>
</dbReference>
<dbReference type="InterPro" id="IPR029070">
    <property type="entry name" value="Chitinase_insertion_sf"/>
</dbReference>
<dbReference type="STRING" id="6526.A0A2C9L7R6"/>
<evidence type="ECO:0000259" key="1">
    <source>
        <dbReference type="PROSITE" id="PS51910"/>
    </source>
</evidence>
<dbReference type="PANTHER" id="PTHR11177">
    <property type="entry name" value="CHITINASE"/>
    <property type="match status" value="1"/>
</dbReference>
<dbReference type="Gene3D" id="3.10.50.10">
    <property type="match status" value="1"/>
</dbReference>
<dbReference type="VEuPathDB" id="VectorBase:BGLAX_046854"/>
<dbReference type="GO" id="GO:0005576">
    <property type="term" value="C:extracellular region"/>
    <property type="evidence" value="ECO:0007669"/>
    <property type="project" value="TreeGrafter"/>
</dbReference>